<dbReference type="AlphaFoldDB" id="A0A953L7G7"/>
<dbReference type="PANTHER" id="PTHR10302">
    <property type="entry name" value="SINGLE-STRANDED DNA-BINDING PROTEIN"/>
    <property type="match status" value="1"/>
</dbReference>
<dbReference type="PIRSF" id="PIRSF002070">
    <property type="entry name" value="SSB"/>
    <property type="match status" value="1"/>
</dbReference>
<dbReference type="GO" id="GO:0009295">
    <property type="term" value="C:nucleoid"/>
    <property type="evidence" value="ECO:0007669"/>
    <property type="project" value="TreeGrafter"/>
</dbReference>
<sequence>MRNVRNQVQIIGRLGGEVELRTTSNDKKVANINVAVNRYFTNSQGEKVENTDWFRVVAWGFTAENMAKVLHTGDEVMIQGRLSTHSYENKDKGMQYITEIVADQFLFIASPRQVREGEKVAS</sequence>
<dbReference type="InterPro" id="IPR012340">
    <property type="entry name" value="NA-bd_OB-fold"/>
</dbReference>
<dbReference type="PROSITE" id="PS50935">
    <property type="entry name" value="SSB"/>
    <property type="match status" value="1"/>
</dbReference>
<accession>A0A953L7G7</accession>
<dbReference type="SUPFAM" id="SSF50249">
    <property type="entry name" value="Nucleic acid-binding proteins"/>
    <property type="match status" value="1"/>
</dbReference>
<dbReference type="CDD" id="cd04496">
    <property type="entry name" value="SSB_OBF"/>
    <property type="match status" value="1"/>
</dbReference>
<dbReference type="InterPro" id="IPR000424">
    <property type="entry name" value="Primosome_PriB/ssb"/>
</dbReference>
<dbReference type="RefSeq" id="WP_222580239.1">
    <property type="nucleotide sequence ID" value="NZ_JAHVHU010000009.1"/>
</dbReference>
<dbReference type="NCBIfam" id="TIGR00621">
    <property type="entry name" value="ssb"/>
    <property type="match status" value="1"/>
</dbReference>
<keyword evidence="5" id="KW-1185">Reference proteome</keyword>
<dbReference type="InterPro" id="IPR011344">
    <property type="entry name" value="ssDNA-bd"/>
</dbReference>
<evidence type="ECO:0000313" key="4">
    <source>
        <dbReference type="EMBL" id="MBY5958707.1"/>
    </source>
</evidence>
<dbReference type="Gene3D" id="2.40.50.140">
    <property type="entry name" value="Nucleic acid-binding proteins"/>
    <property type="match status" value="1"/>
</dbReference>
<comment type="caution">
    <text evidence="4">The sequence shown here is derived from an EMBL/GenBank/DDBJ whole genome shotgun (WGS) entry which is preliminary data.</text>
</comment>
<evidence type="ECO:0000256" key="2">
    <source>
        <dbReference type="HAMAP-Rule" id="MF_00984"/>
    </source>
</evidence>
<dbReference type="HAMAP" id="MF_00984">
    <property type="entry name" value="SSB"/>
    <property type="match status" value="1"/>
</dbReference>
<dbReference type="Pfam" id="PF00436">
    <property type="entry name" value="SSB"/>
    <property type="match status" value="1"/>
</dbReference>
<dbReference type="PANTHER" id="PTHR10302:SF27">
    <property type="entry name" value="SINGLE-STRANDED DNA-BINDING PROTEIN"/>
    <property type="match status" value="1"/>
</dbReference>
<comment type="subunit">
    <text evidence="2">Homotetramer.</text>
</comment>
<reference evidence="4" key="1">
    <citation type="submission" date="2021-06" db="EMBL/GenBank/DDBJ databases">
        <title>44 bacteria genomes isolated from Dapeng, Shenzhen.</title>
        <authorList>
            <person name="Zheng W."/>
            <person name="Yu S."/>
            <person name="Huang Y."/>
        </authorList>
    </citation>
    <scope>NUCLEOTIDE SEQUENCE</scope>
    <source>
        <strain evidence="4">DP5N28-2</strain>
    </source>
</reference>
<dbReference type="GO" id="GO:0003697">
    <property type="term" value="F:single-stranded DNA binding"/>
    <property type="evidence" value="ECO:0007669"/>
    <property type="project" value="UniProtKB-UniRule"/>
</dbReference>
<evidence type="ECO:0000313" key="5">
    <source>
        <dbReference type="Proteomes" id="UP000753961"/>
    </source>
</evidence>
<name>A0A953L7G7_9BACT</name>
<evidence type="ECO:0000256" key="1">
    <source>
        <dbReference type="ARBA" id="ARBA00023125"/>
    </source>
</evidence>
<protein>
    <recommendedName>
        <fullName evidence="2 3">Single-stranded DNA-binding protein</fullName>
        <shortName evidence="2">SSB</shortName>
    </recommendedName>
</protein>
<dbReference type="EMBL" id="JAHVHU010000009">
    <property type="protein sequence ID" value="MBY5958707.1"/>
    <property type="molecule type" value="Genomic_DNA"/>
</dbReference>
<evidence type="ECO:0000256" key="3">
    <source>
        <dbReference type="PIRNR" id="PIRNR002070"/>
    </source>
</evidence>
<dbReference type="GO" id="GO:0006260">
    <property type="term" value="P:DNA replication"/>
    <property type="evidence" value="ECO:0007669"/>
    <property type="project" value="InterPro"/>
</dbReference>
<keyword evidence="1 2" id="KW-0238">DNA-binding</keyword>
<gene>
    <name evidence="4" type="ORF">KUV50_11215</name>
</gene>
<proteinExistence type="inferred from homology"/>
<organism evidence="4 5">
    <name type="scientific">Membranihabitans marinus</name>
    <dbReference type="NCBI Taxonomy" id="1227546"/>
    <lineage>
        <taxon>Bacteria</taxon>
        <taxon>Pseudomonadati</taxon>
        <taxon>Bacteroidota</taxon>
        <taxon>Saprospiria</taxon>
        <taxon>Saprospirales</taxon>
        <taxon>Saprospiraceae</taxon>
        <taxon>Membranihabitans</taxon>
    </lineage>
</organism>
<comment type="caution">
    <text evidence="2">Lacks conserved residue(s) required for the propagation of feature annotation.</text>
</comment>
<dbReference type="Proteomes" id="UP000753961">
    <property type="component" value="Unassembled WGS sequence"/>
</dbReference>